<protein>
    <submittedName>
        <fullName evidence="1">Uncharacterized protein</fullName>
    </submittedName>
</protein>
<comment type="caution">
    <text evidence="1">The sequence shown here is derived from an EMBL/GenBank/DDBJ whole genome shotgun (WGS) entry which is preliminary data.</text>
</comment>
<name>A0A2W7BZT3_9HYPH</name>
<evidence type="ECO:0000313" key="1">
    <source>
        <dbReference type="EMBL" id="PZV36157.1"/>
    </source>
</evidence>
<dbReference type="RefSeq" id="WP_111546486.1">
    <property type="nucleotide sequence ID" value="NZ_MZXV01000051.1"/>
</dbReference>
<dbReference type="Proteomes" id="UP000248616">
    <property type="component" value="Unassembled WGS sequence"/>
</dbReference>
<dbReference type="EMBL" id="MZXV01000051">
    <property type="protein sequence ID" value="PZV36157.1"/>
    <property type="molecule type" value="Genomic_DNA"/>
</dbReference>
<accession>A0A2W7BZT3</accession>
<evidence type="ECO:0000313" key="2">
    <source>
        <dbReference type="Proteomes" id="UP000248616"/>
    </source>
</evidence>
<dbReference type="AlphaFoldDB" id="A0A2W7BZT3"/>
<proteinExistence type="predicted"/>
<organism evidence="1 2">
    <name type="scientific">Mesorhizobium kowhaii</name>
    <dbReference type="NCBI Taxonomy" id="1300272"/>
    <lineage>
        <taxon>Bacteria</taxon>
        <taxon>Pseudomonadati</taxon>
        <taxon>Pseudomonadota</taxon>
        <taxon>Alphaproteobacteria</taxon>
        <taxon>Hyphomicrobiales</taxon>
        <taxon>Phyllobacteriaceae</taxon>
        <taxon>Mesorhizobium</taxon>
    </lineage>
</organism>
<keyword evidence="2" id="KW-1185">Reference proteome</keyword>
<sequence>MTFPFPSVVANSSSHVATWQTNAQANPTGNNGGWNGYTHRERILAAGLSNGGGSKVRVTLKAGSSAGFTIDSCYIGAGASVGDTYDFETTPTQLLFNGGNAGVTVTTGNSILSDEITYTVDASKNLIVSMHFSATSAVGIDTGATNWNGYSKAAVSEAGTVNVSGYSAGGGNVSYGLAKVESFV</sequence>
<gene>
    <name evidence="1" type="ORF">B5V02_23410</name>
</gene>
<reference evidence="2" key="1">
    <citation type="submission" date="2017-03" db="EMBL/GenBank/DDBJ databases">
        <authorList>
            <person name="Safronova V.I."/>
            <person name="Sazanova A.L."/>
            <person name="Chirak E.R."/>
        </authorList>
    </citation>
    <scope>NUCLEOTIDE SEQUENCE [LARGE SCALE GENOMIC DNA]</scope>
    <source>
        <strain evidence="2">Ach-343</strain>
    </source>
</reference>